<organism evidence="1 2">
    <name type="scientific">Pelagibacterium luteolum</name>
    <dbReference type="NCBI Taxonomy" id="440168"/>
    <lineage>
        <taxon>Bacteria</taxon>
        <taxon>Pseudomonadati</taxon>
        <taxon>Pseudomonadota</taxon>
        <taxon>Alphaproteobacteria</taxon>
        <taxon>Hyphomicrobiales</taxon>
        <taxon>Devosiaceae</taxon>
        <taxon>Pelagibacterium</taxon>
    </lineage>
</organism>
<dbReference type="STRING" id="440168.SAMN04487974_108109"/>
<evidence type="ECO:0000313" key="2">
    <source>
        <dbReference type="Proteomes" id="UP000199495"/>
    </source>
</evidence>
<protein>
    <submittedName>
        <fullName evidence="1">Uncharacterized protein</fullName>
    </submittedName>
</protein>
<dbReference type="Pfam" id="PF07370">
    <property type="entry name" value="DUF1489"/>
    <property type="match status" value="1"/>
</dbReference>
<dbReference type="RefSeq" id="WP_342027595.1">
    <property type="nucleotide sequence ID" value="NZ_FNCS01000008.1"/>
</dbReference>
<name>A0A1G7X4P1_9HYPH</name>
<gene>
    <name evidence="1" type="ORF">SAMN04487974_108109</name>
</gene>
<dbReference type="EMBL" id="FNCS01000008">
    <property type="protein sequence ID" value="SDG79188.1"/>
    <property type="molecule type" value="Genomic_DNA"/>
</dbReference>
<dbReference type="InterPro" id="IPR008320">
    <property type="entry name" value="UCP032025"/>
</dbReference>
<keyword evidence="2" id="KW-1185">Reference proteome</keyword>
<dbReference type="PIRSF" id="PIRSF032025">
    <property type="entry name" value="UCP032025"/>
    <property type="match status" value="1"/>
</dbReference>
<dbReference type="AlphaFoldDB" id="A0A1G7X4P1"/>
<dbReference type="Proteomes" id="UP000199495">
    <property type="component" value="Unassembled WGS sequence"/>
</dbReference>
<reference evidence="1 2" key="1">
    <citation type="submission" date="2016-10" db="EMBL/GenBank/DDBJ databases">
        <authorList>
            <person name="de Groot N.N."/>
        </authorList>
    </citation>
    <scope>NUCLEOTIDE SEQUENCE [LARGE SCALE GENOMIC DNA]</scope>
    <source>
        <strain evidence="1 2">CGMCC 1.10267</strain>
    </source>
</reference>
<evidence type="ECO:0000313" key="1">
    <source>
        <dbReference type="EMBL" id="SDG79188.1"/>
    </source>
</evidence>
<accession>A0A1G7X4P1</accession>
<sequence length="153" mass="16924">MPGNGRSIFFFRFDMHIIKLCVGVSSVEDLIAWRAERRAIGHGRADGFTVHRTRMMPKRAEEIVGTGSLYWVIGGAVRCRQAIVALDAATDHEGRSCCDIVLDPEIVRTVPYPRRPFQGWRYLDPNDCPPDLGASGDDLPDGMAKELAALGLI</sequence>
<proteinExistence type="predicted"/>